<name>A0A8S5TJX9_9CAUD</name>
<accession>A0A8S5TJX9</accession>
<evidence type="ECO:0000313" key="1">
    <source>
        <dbReference type="EMBL" id="DAF63597.1"/>
    </source>
</evidence>
<sequence length="127" mass="15115">MYYVLVENNEFRGVLDYKPNIGKDNVEVIEYDGIIPKENMTVFEGKLVDKESLTFINGKFIKRDYELEKQQELNKESRKYLNETDWLVLRHQDQLALGIETSLTEEEYLELLQKRQEARTTVVDYKS</sequence>
<dbReference type="EMBL" id="BK032842">
    <property type="protein sequence ID" value="DAF63597.1"/>
    <property type="molecule type" value="Genomic_DNA"/>
</dbReference>
<organism evidence="1">
    <name type="scientific">Siphoviridae sp. ctwQT14</name>
    <dbReference type="NCBI Taxonomy" id="2827971"/>
    <lineage>
        <taxon>Viruses</taxon>
        <taxon>Duplodnaviria</taxon>
        <taxon>Heunggongvirae</taxon>
        <taxon>Uroviricota</taxon>
        <taxon>Caudoviricetes</taxon>
    </lineage>
</organism>
<reference evidence="1" key="1">
    <citation type="journal article" date="2021" name="Proc. Natl. Acad. Sci. U.S.A.">
        <title>A Catalog of Tens of Thousands of Viruses from Human Metagenomes Reveals Hidden Associations with Chronic Diseases.</title>
        <authorList>
            <person name="Tisza M.J."/>
            <person name="Buck C.B."/>
        </authorList>
    </citation>
    <scope>NUCLEOTIDE SEQUENCE</scope>
    <source>
        <strain evidence="1">CtwQT14</strain>
    </source>
</reference>
<proteinExistence type="predicted"/>
<protein>
    <submittedName>
        <fullName evidence="1">Tail fiber assembly protein</fullName>
    </submittedName>
</protein>